<reference evidence="2" key="2">
    <citation type="submission" date="2021-02" db="EMBL/GenBank/DDBJ databases">
        <title>Aspergillus puulaauensis MK2 genome sequence.</title>
        <authorList>
            <person name="Futagami T."/>
            <person name="Mori K."/>
            <person name="Kadooka C."/>
            <person name="Tanaka T."/>
        </authorList>
    </citation>
    <scope>NUCLEOTIDE SEQUENCE</scope>
    <source>
        <strain evidence="2">MK2</strain>
    </source>
</reference>
<reference evidence="2" key="1">
    <citation type="submission" date="2021-01" db="EMBL/GenBank/DDBJ databases">
        <authorList>
            <consortium name="Aspergillus puulaauensis MK2 genome sequencing consortium"/>
            <person name="Kazuki M."/>
            <person name="Futagami T."/>
        </authorList>
    </citation>
    <scope>NUCLEOTIDE SEQUENCE</scope>
    <source>
        <strain evidence="2">MK2</strain>
    </source>
</reference>
<dbReference type="GeneID" id="64973543"/>
<evidence type="ECO:0000313" key="3">
    <source>
        <dbReference type="Proteomes" id="UP000654913"/>
    </source>
</evidence>
<dbReference type="PANTHER" id="PTHR23024:SF24">
    <property type="entry name" value="ALPHA_BETA HYDROLASE FOLD-3 DOMAIN-CONTAINING PROTEIN"/>
    <property type="match status" value="1"/>
</dbReference>
<gene>
    <name evidence="2" type="ORF">APUU_31763S</name>
</gene>
<feature type="domain" description="Alpha/beta hydrolase fold-3" evidence="1">
    <location>
        <begin position="86"/>
        <end position="204"/>
    </location>
</feature>
<proteinExistence type="predicted"/>
<dbReference type="InterPro" id="IPR013094">
    <property type="entry name" value="AB_hydrolase_3"/>
</dbReference>
<dbReference type="SUPFAM" id="SSF53474">
    <property type="entry name" value="alpha/beta-Hydrolases"/>
    <property type="match status" value="1"/>
</dbReference>
<dbReference type="GO" id="GO:0016787">
    <property type="term" value="F:hydrolase activity"/>
    <property type="evidence" value="ECO:0007669"/>
    <property type="project" value="InterPro"/>
</dbReference>
<organism evidence="2 3">
    <name type="scientific">Aspergillus puulaauensis</name>
    <dbReference type="NCBI Taxonomy" id="1220207"/>
    <lineage>
        <taxon>Eukaryota</taxon>
        <taxon>Fungi</taxon>
        <taxon>Dikarya</taxon>
        <taxon>Ascomycota</taxon>
        <taxon>Pezizomycotina</taxon>
        <taxon>Eurotiomycetes</taxon>
        <taxon>Eurotiomycetidae</taxon>
        <taxon>Eurotiales</taxon>
        <taxon>Aspergillaceae</taxon>
        <taxon>Aspergillus</taxon>
    </lineage>
</organism>
<dbReference type="OrthoDB" id="19653at2759"/>
<accession>A0A7R7XME4</accession>
<evidence type="ECO:0000313" key="2">
    <source>
        <dbReference type="EMBL" id="BCS23538.1"/>
    </source>
</evidence>
<dbReference type="RefSeq" id="XP_041555732.1">
    <property type="nucleotide sequence ID" value="XM_041703003.1"/>
</dbReference>
<dbReference type="Proteomes" id="UP000654913">
    <property type="component" value="Chromosome 3"/>
</dbReference>
<keyword evidence="3" id="KW-1185">Reference proteome</keyword>
<dbReference type="KEGG" id="apuu:APUU_31763S"/>
<dbReference type="InterPro" id="IPR029058">
    <property type="entry name" value="AB_hydrolase_fold"/>
</dbReference>
<name>A0A7R7XME4_9EURO</name>
<dbReference type="Gene3D" id="3.40.50.1820">
    <property type="entry name" value="alpha/beta hydrolase"/>
    <property type="match status" value="1"/>
</dbReference>
<sequence>MFRGGATQIYIAENTRTHNVQARLLECSPLLDKIMTSSRSKFAAFEKKDIVYTTVAQHQIQASVLTPRRAADDISPKRAPTTAPVLVYWHGGGFIVGDRLYEPWWPVWLLEFALAKGAMIIAPDYRLLPEATGADIMDDMHAFWNWFLHSLPGIAASDCWDHWPDVHRVISAGHSAGGSLALHSAMQRPDVPVRAVLSLYGPLYYDVPELRTARPRPILGVMPPPPRQAEGIIRTYVQRTKGTVRTAGDVLEMWGLVACILQQGRLPRMMMARPDPRLDALAVIERRKWCPPIWVVHGESDSVVPASCSIEFVRRVEQIVPGVQKRLSVLPGEHNFDASLAMEEPWITDGCTFLENHWNE</sequence>
<dbReference type="EMBL" id="AP024445">
    <property type="protein sequence ID" value="BCS23538.1"/>
    <property type="molecule type" value="Genomic_DNA"/>
</dbReference>
<dbReference type="Pfam" id="PF07859">
    <property type="entry name" value="Abhydrolase_3"/>
    <property type="match status" value="1"/>
</dbReference>
<dbReference type="AlphaFoldDB" id="A0A7R7XME4"/>
<protein>
    <recommendedName>
        <fullName evidence="1">Alpha/beta hydrolase fold-3 domain-containing protein</fullName>
    </recommendedName>
</protein>
<evidence type="ECO:0000259" key="1">
    <source>
        <dbReference type="Pfam" id="PF07859"/>
    </source>
</evidence>
<dbReference type="InterPro" id="IPR050466">
    <property type="entry name" value="Carboxylest/Gibb_receptor"/>
</dbReference>
<dbReference type="PANTHER" id="PTHR23024">
    <property type="entry name" value="ARYLACETAMIDE DEACETYLASE"/>
    <property type="match status" value="1"/>
</dbReference>